<dbReference type="EMBL" id="SJPI01000003">
    <property type="protein sequence ID" value="TWT49751.1"/>
    <property type="molecule type" value="Genomic_DNA"/>
</dbReference>
<dbReference type="AlphaFoldDB" id="A0A5C5WI62"/>
<protein>
    <recommendedName>
        <fullName evidence="3">Sulfatase</fullName>
    </recommendedName>
</protein>
<gene>
    <name evidence="1" type="ORF">Pla22_49520</name>
</gene>
<evidence type="ECO:0008006" key="3">
    <source>
        <dbReference type="Google" id="ProtNLM"/>
    </source>
</evidence>
<evidence type="ECO:0000313" key="2">
    <source>
        <dbReference type="Proteomes" id="UP000316598"/>
    </source>
</evidence>
<comment type="caution">
    <text evidence="1">The sequence shown here is derived from an EMBL/GenBank/DDBJ whole genome shotgun (WGS) entry which is preliminary data.</text>
</comment>
<dbReference type="Pfam" id="PF07394">
    <property type="entry name" value="DUF1501"/>
    <property type="match status" value="1"/>
</dbReference>
<organism evidence="1 2">
    <name type="scientific">Rubripirellula amarantea</name>
    <dbReference type="NCBI Taxonomy" id="2527999"/>
    <lineage>
        <taxon>Bacteria</taxon>
        <taxon>Pseudomonadati</taxon>
        <taxon>Planctomycetota</taxon>
        <taxon>Planctomycetia</taxon>
        <taxon>Pirellulales</taxon>
        <taxon>Pirellulaceae</taxon>
        <taxon>Rubripirellula</taxon>
    </lineage>
</organism>
<dbReference type="Gene3D" id="3.40.720.10">
    <property type="entry name" value="Alkaline Phosphatase, subunit A"/>
    <property type="match status" value="1"/>
</dbReference>
<dbReference type="PANTHER" id="PTHR43737">
    <property type="entry name" value="BLL7424 PROTEIN"/>
    <property type="match status" value="1"/>
</dbReference>
<dbReference type="InterPro" id="IPR010869">
    <property type="entry name" value="DUF1501"/>
</dbReference>
<sequence>MNPNSINRRVFLDRSKTTVGLAALASLLGKEGYASDVLSSPGKSAASPMPQGVGQGMHFPAKAKRIIYLFQSGGPAQQDLFDYKPLLNEKNGEELPASVRGEQRLTGMSVNQSSLPLAGSHFKFSQHGESGAWLSDLLPYHRDIVDDVCFIRSMTTEAINHDPAITMFQTGSQIAGRPSLGSWLSYGLGSENADLPAFIVLVSAGQGGQPLYSRLWGSGFLDSRYQGAQFRGGEEAVLYLDNPDGVSASRRRAQLNAINSLNRHQFEREGDPEIESRIAQYEMAFRMQTSVPEASNFSDEPEETFELYGEDARKPGTFAANCLLARRLAERDVRFIQLYHQGWDQHSNLPAGIRGQAKETDQASAALVKDLKRRGLLDDTLVIWGGEFGRTAYSQGVLTPDNYGRDHHPRCFTSWMAGGGIKPGMTYGSTDEFGYNVVENSVHVHDFNATILHQMGIDHERLTFKYQGRRFRLTDVHGHVVKDILTDA</sequence>
<dbReference type="InterPro" id="IPR017850">
    <property type="entry name" value="Alkaline_phosphatase_core_sf"/>
</dbReference>
<dbReference type="PANTHER" id="PTHR43737:SF1">
    <property type="entry name" value="DUF1501 DOMAIN-CONTAINING PROTEIN"/>
    <property type="match status" value="1"/>
</dbReference>
<accession>A0A5C5WI62</accession>
<dbReference type="Proteomes" id="UP000316598">
    <property type="component" value="Unassembled WGS sequence"/>
</dbReference>
<name>A0A5C5WI62_9BACT</name>
<dbReference type="SUPFAM" id="SSF53649">
    <property type="entry name" value="Alkaline phosphatase-like"/>
    <property type="match status" value="1"/>
</dbReference>
<reference evidence="1 2" key="1">
    <citation type="submission" date="2019-02" db="EMBL/GenBank/DDBJ databases">
        <title>Deep-cultivation of Planctomycetes and their phenomic and genomic characterization uncovers novel biology.</title>
        <authorList>
            <person name="Wiegand S."/>
            <person name="Jogler M."/>
            <person name="Boedeker C."/>
            <person name="Pinto D."/>
            <person name="Vollmers J."/>
            <person name="Rivas-Marin E."/>
            <person name="Kohn T."/>
            <person name="Peeters S.H."/>
            <person name="Heuer A."/>
            <person name="Rast P."/>
            <person name="Oberbeckmann S."/>
            <person name="Bunk B."/>
            <person name="Jeske O."/>
            <person name="Meyerdierks A."/>
            <person name="Storesund J.E."/>
            <person name="Kallscheuer N."/>
            <person name="Luecker S."/>
            <person name="Lage O.M."/>
            <person name="Pohl T."/>
            <person name="Merkel B.J."/>
            <person name="Hornburger P."/>
            <person name="Mueller R.-W."/>
            <person name="Bruemmer F."/>
            <person name="Labrenz M."/>
            <person name="Spormann A.M."/>
            <person name="Op Den Camp H."/>
            <person name="Overmann J."/>
            <person name="Amann R."/>
            <person name="Jetten M.S.M."/>
            <person name="Mascher T."/>
            <person name="Medema M.H."/>
            <person name="Devos D.P."/>
            <person name="Kaster A.-K."/>
            <person name="Ovreas L."/>
            <person name="Rohde M."/>
            <person name="Galperin M.Y."/>
            <person name="Jogler C."/>
        </authorList>
    </citation>
    <scope>NUCLEOTIDE SEQUENCE [LARGE SCALE GENOMIC DNA]</scope>
    <source>
        <strain evidence="1 2">Pla22</strain>
    </source>
</reference>
<evidence type="ECO:0000313" key="1">
    <source>
        <dbReference type="EMBL" id="TWT49751.1"/>
    </source>
</evidence>
<dbReference type="RefSeq" id="WP_242632291.1">
    <property type="nucleotide sequence ID" value="NZ_SJPI01000003.1"/>
</dbReference>
<proteinExistence type="predicted"/>
<keyword evidence="2" id="KW-1185">Reference proteome</keyword>